<gene>
    <name evidence="24" type="ORF">SAMN02745190_00349</name>
</gene>
<dbReference type="PROSITE" id="PS51379">
    <property type="entry name" value="4FE4S_FER_2"/>
    <property type="match status" value="2"/>
</dbReference>
<dbReference type="EMBL" id="FQUG01000002">
    <property type="protein sequence ID" value="SHE38852.1"/>
    <property type="molecule type" value="Genomic_DNA"/>
</dbReference>
<dbReference type="Pfam" id="PF14691">
    <property type="entry name" value="Fer4_20"/>
    <property type="match status" value="1"/>
</dbReference>
<dbReference type="Gene3D" id="3.20.20.70">
    <property type="entry name" value="Aldolase class I"/>
    <property type="match status" value="1"/>
</dbReference>
<evidence type="ECO:0000256" key="12">
    <source>
        <dbReference type="ARBA" id="ARBA00023002"/>
    </source>
</evidence>
<comment type="subunit">
    <text evidence="21">Heterotetramer of 2 PreA and 2 PreT subunits.</text>
</comment>
<dbReference type="Gene3D" id="3.30.70.20">
    <property type="match status" value="1"/>
</dbReference>
<dbReference type="PANTHER" id="PTHR43073:SF2">
    <property type="entry name" value="DIHYDROPYRIMIDINE DEHYDROGENASE [NADP(+)]"/>
    <property type="match status" value="1"/>
</dbReference>
<comment type="similarity">
    <text evidence="5">Belongs to the dihydropyrimidine dehydrogenase family.</text>
</comment>
<evidence type="ECO:0000256" key="4">
    <source>
        <dbReference type="ARBA" id="ARBA00008008"/>
    </source>
</evidence>
<evidence type="ECO:0000256" key="10">
    <source>
        <dbReference type="ARBA" id="ARBA00022827"/>
    </source>
</evidence>
<protein>
    <recommendedName>
        <fullName evidence="22">dihydrouracil dehydrogenase (NAD(+))</fullName>
        <ecNumber evidence="22">1.3.1.1</ecNumber>
    </recommendedName>
    <alternativeName>
        <fullName evidence="17">Dihydrothymine dehydrogenase</fullName>
    </alternativeName>
    <alternativeName>
        <fullName evidence="16">Dihydrouracil dehydrogenase</fullName>
    </alternativeName>
</protein>
<reference evidence="24 25" key="1">
    <citation type="submission" date="2016-11" db="EMBL/GenBank/DDBJ databases">
        <authorList>
            <person name="Jaros S."/>
            <person name="Januszkiewicz K."/>
            <person name="Wedrychowicz H."/>
        </authorList>
    </citation>
    <scope>NUCLEOTIDE SEQUENCE [LARGE SCALE GENOMIC DNA]</scope>
    <source>
        <strain evidence="24 25">DSM 10502</strain>
    </source>
</reference>
<dbReference type="SUPFAM" id="SSF51395">
    <property type="entry name" value="FMN-linked oxidoreductases"/>
    <property type="match status" value="1"/>
</dbReference>
<keyword evidence="10" id="KW-0274">FAD</keyword>
<evidence type="ECO:0000256" key="22">
    <source>
        <dbReference type="ARBA" id="ARBA00049728"/>
    </source>
</evidence>
<keyword evidence="25" id="KW-1185">Reference proteome</keyword>
<sequence>MFIREKIAAEAGRCVLCAEPLCSTVCPREIDTGRIIRALNFENIMGAARALGDKSCEGCEAPCEGVCRRADMDYPVHIQSLMNNLREAAQELKVPDKQVDLSIDFCGVRCENPFFLSSSVVGSGYEMIAKAFRMGWAGVSVKTISKLDIREVSPRFSVLKKEGRSFVGFKNLEQLSTCEYEENLDMIRRLKQDFPSKVIIASIMGRNVMDWSQIAHDVEEAGADIIECNFSCPQMVGDKLGSEIGIDPSLVWMYTRAVRRGTGLPILAKMTPNITAMEVPAVAAIESGAQGIAAINTIKSIMNIDLDSFASEPNIHGKCTVGGYSGKAVKPIALRFISDIHKNEILKDYPVSGMGGIETWRDAAEFLAMGCENIQITTAVMEYGYRIIDDLKEGLSDYLAANGMHSVAELVGKALPDVVSAEDLERDTIEYPKFNPGECIGCGRCYLSCYDGGHQAIVMNEKGKAQMNPKKCVGCQLCRLVCPAGAITVGKRVPKQLTR</sequence>
<evidence type="ECO:0000256" key="18">
    <source>
        <dbReference type="ARBA" id="ARBA00047685"/>
    </source>
</evidence>
<evidence type="ECO:0000256" key="13">
    <source>
        <dbReference type="ARBA" id="ARBA00023004"/>
    </source>
</evidence>
<comment type="pathway">
    <text evidence="3">Pyrimidine metabolism; UMP biosynthesis via de novo pathway.</text>
</comment>
<evidence type="ECO:0000256" key="15">
    <source>
        <dbReference type="ARBA" id="ARBA00029440"/>
    </source>
</evidence>
<name>A0A1M4T2U3_9FIRM</name>
<dbReference type="EC" id="1.3.1.1" evidence="22"/>
<dbReference type="Pfam" id="PF01180">
    <property type="entry name" value="DHO_dh"/>
    <property type="match status" value="1"/>
</dbReference>
<comment type="similarity">
    <text evidence="4">Belongs to the dihydroorotate dehydrogenase family. Type 1 subfamily.</text>
</comment>
<dbReference type="STRING" id="1123243.SAMN02745190_00349"/>
<evidence type="ECO:0000256" key="1">
    <source>
        <dbReference type="ARBA" id="ARBA00001917"/>
    </source>
</evidence>
<comment type="pathway">
    <text evidence="15">Amino-acid biosynthesis.</text>
</comment>
<dbReference type="OrthoDB" id="9794954at2"/>
<dbReference type="GO" id="GO:0046872">
    <property type="term" value="F:metal ion binding"/>
    <property type="evidence" value="ECO:0007669"/>
    <property type="project" value="UniProtKB-KW"/>
</dbReference>
<evidence type="ECO:0000256" key="21">
    <source>
        <dbReference type="ARBA" id="ARBA00049714"/>
    </source>
</evidence>
<comment type="catalytic activity">
    <reaction evidence="19">
        <text>5,6-dihydrouracil + NAD(+) = uracil + NADH + H(+)</text>
        <dbReference type="Rhea" id="RHEA:20189"/>
        <dbReference type="ChEBI" id="CHEBI:15378"/>
        <dbReference type="ChEBI" id="CHEBI:15901"/>
        <dbReference type="ChEBI" id="CHEBI:17568"/>
        <dbReference type="ChEBI" id="CHEBI:57540"/>
        <dbReference type="ChEBI" id="CHEBI:57945"/>
        <dbReference type="EC" id="1.3.1.1"/>
    </reaction>
</comment>
<keyword evidence="7" id="KW-0288">FMN</keyword>
<proteinExistence type="inferred from homology"/>
<feature type="domain" description="4Fe-4S ferredoxin-type" evidence="23">
    <location>
        <begin position="430"/>
        <end position="462"/>
    </location>
</feature>
<keyword evidence="9" id="KW-0547">Nucleotide-binding</keyword>
<evidence type="ECO:0000256" key="20">
    <source>
        <dbReference type="ARBA" id="ARBA00049578"/>
    </source>
</evidence>
<comment type="cofactor">
    <cofactor evidence="1">
        <name>FMN</name>
        <dbReference type="ChEBI" id="CHEBI:58210"/>
    </cofactor>
</comment>
<dbReference type="InterPro" id="IPR028261">
    <property type="entry name" value="DPD_II"/>
</dbReference>
<accession>A0A1M4T2U3</accession>
<keyword evidence="6" id="KW-0285">Flavoprotein</keyword>
<evidence type="ECO:0000256" key="5">
    <source>
        <dbReference type="ARBA" id="ARBA00010804"/>
    </source>
</evidence>
<dbReference type="PROSITE" id="PS00198">
    <property type="entry name" value="4FE4S_FER_1"/>
    <property type="match status" value="1"/>
</dbReference>
<dbReference type="GO" id="GO:0000166">
    <property type="term" value="F:nucleotide binding"/>
    <property type="evidence" value="ECO:0007669"/>
    <property type="project" value="UniProtKB-KW"/>
</dbReference>
<dbReference type="InterPro" id="IPR009051">
    <property type="entry name" value="Helical_ferredxn"/>
</dbReference>
<evidence type="ECO:0000256" key="14">
    <source>
        <dbReference type="ARBA" id="ARBA00023014"/>
    </source>
</evidence>
<keyword evidence="14" id="KW-0411">Iron-sulfur</keyword>
<comment type="cofactor">
    <cofactor evidence="2">
        <name>FAD</name>
        <dbReference type="ChEBI" id="CHEBI:57692"/>
    </cofactor>
</comment>
<evidence type="ECO:0000256" key="7">
    <source>
        <dbReference type="ARBA" id="ARBA00022643"/>
    </source>
</evidence>
<comment type="catalytic activity">
    <reaction evidence="18">
        <text>5,6-dihydrothymine + NAD(+) = thymine + NADH + H(+)</text>
        <dbReference type="Rhea" id="RHEA:28791"/>
        <dbReference type="ChEBI" id="CHEBI:15378"/>
        <dbReference type="ChEBI" id="CHEBI:17821"/>
        <dbReference type="ChEBI" id="CHEBI:27468"/>
        <dbReference type="ChEBI" id="CHEBI:57540"/>
        <dbReference type="ChEBI" id="CHEBI:57945"/>
        <dbReference type="EC" id="1.3.1.1"/>
    </reaction>
</comment>
<comment type="function">
    <text evidence="20">Involved in pyrimidine base degradation. Catalyzes physiologically the reduction of uracil to 5,6-dihydrouracil (DHU) by using NADH as a specific cosubstrate. It also catalyzes the reverse reaction and the reduction of thymine to 5,6-dihydrothymine (DHT).</text>
</comment>
<dbReference type="InterPro" id="IPR005720">
    <property type="entry name" value="Dihydroorotate_DH_cat"/>
</dbReference>
<evidence type="ECO:0000256" key="19">
    <source>
        <dbReference type="ARBA" id="ARBA00048792"/>
    </source>
</evidence>
<evidence type="ECO:0000256" key="16">
    <source>
        <dbReference type="ARBA" id="ARBA00030119"/>
    </source>
</evidence>
<dbReference type="NCBIfam" id="NF006183">
    <property type="entry name" value="PRK08318.1"/>
    <property type="match status" value="1"/>
</dbReference>
<evidence type="ECO:0000259" key="23">
    <source>
        <dbReference type="PROSITE" id="PS51379"/>
    </source>
</evidence>
<evidence type="ECO:0000256" key="8">
    <source>
        <dbReference type="ARBA" id="ARBA00022723"/>
    </source>
</evidence>
<organism evidence="24 25">
    <name type="scientific">Schwartzia succinivorans DSM 10502</name>
    <dbReference type="NCBI Taxonomy" id="1123243"/>
    <lineage>
        <taxon>Bacteria</taxon>
        <taxon>Bacillati</taxon>
        <taxon>Bacillota</taxon>
        <taxon>Negativicutes</taxon>
        <taxon>Selenomonadales</taxon>
        <taxon>Selenomonadaceae</taxon>
        <taxon>Schwartzia</taxon>
    </lineage>
</organism>
<dbReference type="GO" id="GO:0005737">
    <property type="term" value="C:cytoplasm"/>
    <property type="evidence" value="ECO:0007669"/>
    <property type="project" value="InterPro"/>
</dbReference>
<evidence type="ECO:0000256" key="6">
    <source>
        <dbReference type="ARBA" id="ARBA00022630"/>
    </source>
</evidence>
<dbReference type="Pfam" id="PF14697">
    <property type="entry name" value="Fer4_21"/>
    <property type="match status" value="1"/>
</dbReference>
<dbReference type="GO" id="GO:0051536">
    <property type="term" value="F:iron-sulfur cluster binding"/>
    <property type="evidence" value="ECO:0007669"/>
    <property type="project" value="UniProtKB-KW"/>
</dbReference>
<dbReference type="FunFam" id="3.20.20.70:FF:000027">
    <property type="entry name" value="Dihydropyrimidine dehydrogenase [NADP(+)]"/>
    <property type="match status" value="1"/>
</dbReference>
<dbReference type="InterPro" id="IPR017900">
    <property type="entry name" value="4Fe4S_Fe_S_CS"/>
</dbReference>
<keyword evidence="8" id="KW-0479">Metal-binding</keyword>
<evidence type="ECO:0000256" key="11">
    <source>
        <dbReference type="ARBA" id="ARBA00022857"/>
    </source>
</evidence>
<dbReference type="InterPro" id="IPR013785">
    <property type="entry name" value="Aldolase_TIM"/>
</dbReference>
<dbReference type="Gene3D" id="1.10.1060.10">
    <property type="entry name" value="Alpha-helical ferredoxin"/>
    <property type="match status" value="1"/>
</dbReference>
<evidence type="ECO:0000256" key="9">
    <source>
        <dbReference type="ARBA" id="ARBA00022741"/>
    </source>
</evidence>
<evidence type="ECO:0000256" key="17">
    <source>
        <dbReference type="ARBA" id="ARBA00032722"/>
    </source>
</evidence>
<evidence type="ECO:0000256" key="3">
    <source>
        <dbReference type="ARBA" id="ARBA00004725"/>
    </source>
</evidence>
<dbReference type="Proteomes" id="UP000184404">
    <property type="component" value="Unassembled WGS sequence"/>
</dbReference>
<keyword evidence="11" id="KW-0521">NADP</keyword>
<dbReference type="SUPFAM" id="SSF54862">
    <property type="entry name" value="4Fe-4S ferredoxins"/>
    <property type="match status" value="1"/>
</dbReference>
<dbReference type="RefSeq" id="WP_072934451.1">
    <property type="nucleotide sequence ID" value="NZ_FQUG01000002.1"/>
</dbReference>
<dbReference type="AlphaFoldDB" id="A0A1M4T2U3"/>
<keyword evidence="13" id="KW-0408">Iron</keyword>
<feature type="domain" description="4Fe-4S ferredoxin-type" evidence="23">
    <location>
        <begin position="463"/>
        <end position="492"/>
    </location>
</feature>
<dbReference type="GO" id="GO:0004159">
    <property type="term" value="F:dihydropyrimidine dehydrogenase (NAD+) activity"/>
    <property type="evidence" value="ECO:0007669"/>
    <property type="project" value="UniProtKB-EC"/>
</dbReference>
<evidence type="ECO:0000313" key="25">
    <source>
        <dbReference type="Proteomes" id="UP000184404"/>
    </source>
</evidence>
<dbReference type="InterPro" id="IPR017896">
    <property type="entry name" value="4Fe4S_Fe-S-bd"/>
</dbReference>
<evidence type="ECO:0000313" key="24">
    <source>
        <dbReference type="EMBL" id="SHE38852.1"/>
    </source>
</evidence>
<keyword evidence="12" id="KW-0560">Oxidoreductase</keyword>
<dbReference type="PANTHER" id="PTHR43073">
    <property type="entry name" value="DIHYDROPYRIMIDINE DEHYDROGENASE [NADP(+)]"/>
    <property type="match status" value="1"/>
</dbReference>
<evidence type="ECO:0000256" key="2">
    <source>
        <dbReference type="ARBA" id="ARBA00001974"/>
    </source>
</evidence>